<evidence type="ECO:0000256" key="10">
    <source>
        <dbReference type="PIRNR" id="PIRNR003354"/>
    </source>
</evidence>
<dbReference type="PIRSF" id="PIRSF003354">
    <property type="entry name" value="Coatomer_alpha_subunit"/>
    <property type="match status" value="1"/>
</dbReference>
<feature type="repeat" description="WD" evidence="11">
    <location>
        <begin position="91"/>
        <end position="132"/>
    </location>
</feature>
<dbReference type="PROSITE" id="PS50294">
    <property type="entry name" value="WD_REPEATS_REGION"/>
    <property type="match status" value="5"/>
</dbReference>
<dbReference type="OrthoDB" id="10261470at2759"/>
<name>S9VNC7_SCHCR</name>
<dbReference type="GO" id="GO:0008298">
    <property type="term" value="P:intracellular mRNA localization"/>
    <property type="evidence" value="ECO:0007669"/>
    <property type="project" value="EnsemblFungi"/>
</dbReference>
<dbReference type="GO" id="GO:0030126">
    <property type="term" value="C:COPI vesicle coat"/>
    <property type="evidence" value="ECO:0007669"/>
    <property type="project" value="UniProtKB-UniRule"/>
</dbReference>
<dbReference type="PROSITE" id="PS50082">
    <property type="entry name" value="WD_REPEATS_2"/>
    <property type="match status" value="6"/>
</dbReference>
<keyword evidence="6 10" id="KW-0931">ER-Golgi transport</keyword>
<dbReference type="InterPro" id="IPR015943">
    <property type="entry name" value="WD40/YVTN_repeat-like_dom_sf"/>
</dbReference>
<keyword evidence="9 10" id="KW-0472">Membrane</keyword>
<feature type="domain" description="COPA/B TPR" evidence="14">
    <location>
        <begin position="607"/>
        <end position="770"/>
    </location>
</feature>
<dbReference type="Pfam" id="PF04053">
    <property type="entry name" value="B-prop_COPA_B_2nd"/>
    <property type="match status" value="1"/>
</dbReference>
<dbReference type="Proteomes" id="UP000015464">
    <property type="component" value="Unassembled WGS sequence"/>
</dbReference>
<dbReference type="InterPro" id="IPR036322">
    <property type="entry name" value="WD40_repeat_dom_sf"/>
</dbReference>
<comment type="subcellular location">
    <subcellularLocation>
        <location evidence="10">Cytoplasm</location>
    </subcellularLocation>
    <subcellularLocation>
        <location evidence="1 10">Golgi apparatus membrane</location>
        <topology evidence="1 10">Peripheral membrane protein</topology>
        <orientation evidence="1">Cytoplasmic side</orientation>
    </subcellularLocation>
</comment>
<evidence type="ECO:0000256" key="11">
    <source>
        <dbReference type="PROSITE-ProRule" id="PRU00221"/>
    </source>
</evidence>
<organism evidence="15 16">
    <name type="scientific">Schizosaccharomyces cryophilus (strain OY26 / ATCC MYA-4695 / CBS 11777 / NBRC 106824 / NRRL Y48691)</name>
    <name type="common">Fission yeast</name>
    <dbReference type="NCBI Taxonomy" id="653667"/>
    <lineage>
        <taxon>Eukaryota</taxon>
        <taxon>Fungi</taxon>
        <taxon>Dikarya</taxon>
        <taxon>Ascomycota</taxon>
        <taxon>Taphrinomycotina</taxon>
        <taxon>Schizosaccharomycetes</taxon>
        <taxon>Schizosaccharomycetales</taxon>
        <taxon>Schizosaccharomycetaceae</taxon>
        <taxon>Schizosaccharomyces</taxon>
    </lineage>
</organism>
<dbReference type="GO" id="GO:0006886">
    <property type="term" value="P:intracellular protein transport"/>
    <property type="evidence" value="ECO:0007669"/>
    <property type="project" value="UniProtKB-UniRule"/>
</dbReference>
<keyword evidence="3 10" id="KW-0963">Cytoplasm</keyword>
<dbReference type="AlphaFoldDB" id="S9VNC7"/>
<dbReference type="FunFam" id="2.130.10.10:FF:000010">
    <property type="entry name" value="Coatomer subunit alpha"/>
    <property type="match status" value="1"/>
</dbReference>
<dbReference type="PRINTS" id="PR00320">
    <property type="entry name" value="GPROTEINBRPT"/>
</dbReference>
<evidence type="ECO:0000313" key="15">
    <source>
        <dbReference type="EMBL" id="EPY49448.1"/>
    </source>
</evidence>
<dbReference type="Pfam" id="PF23953">
    <property type="entry name" value="TPR_COPA_B"/>
    <property type="match status" value="1"/>
</dbReference>
<dbReference type="EMBL" id="KE546995">
    <property type="protein sequence ID" value="EPY49448.1"/>
    <property type="molecule type" value="Genomic_DNA"/>
</dbReference>
<dbReference type="SMART" id="SM00320">
    <property type="entry name" value="WD40"/>
    <property type="match status" value="7"/>
</dbReference>
<feature type="repeat" description="WD" evidence="11">
    <location>
        <begin position="252"/>
        <end position="293"/>
    </location>
</feature>
<dbReference type="InterPro" id="IPR006692">
    <property type="entry name" value="Beta-prop_COPA/B_2nd"/>
</dbReference>
<dbReference type="InterPro" id="IPR010714">
    <property type="entry name" value="Coatomer_asu_C"/>
</dbReference>
<dbReference type="PANTHER" id="PTHR19876">
    <property type="entry name" value="COATOMER"/>
    <property type="match status" value="1"/>
</dbReference>
<feature type="repeat" description="WD" evidence="11">
    <location>
        <begin position="208"/>
        <end position="249"/>
    </location>
</feature>
<dbReference type="GO" id="GO:0006890">
    <property type="term" value="P:retrograde vesicle-mediated transport, Golgi to endoplasmic reticulum"/>
    <property type="evidence" value="ECO:0007669"/>
    <property type="project" value="EnsemblFungi"/>
</dbReference>
<dbReference type="GO" id="GO:0000139">
    <property type="term" value="C:Golgi membrane"/>
    <property type="evidence" value="ECO:0007669"/>
    <property type="project" value="UniProtKB-SubCell"/>
</dbReference>
<dbReference type="GO" id="GO:0043130">
    <property type="term" value="F:ubiquitin binding"/>
    <property type="evidence" value="ECO:0007669"/>
    <property type="project" value="EnsemblFungi"/>
</dbReference>
<dbReference type="GeneID" id="25035664"/>
<dbReference type="Pfam" id="PF06957">
    <property type="entry name" value="COPI_C"/>
    <property type="match status" value="1"/>
</dbReference>
<gene>
    <name evidence="15" type="ORF">SPOG_01335</name>
</gene>
<dbReference type="SUPFAM" id="SSF50978">
    <property type="entry name" value="WD40 repeat-like"/>
    <property type="match status" value="2"/>
</dbReference>
<proteinExistence type="predicted"/>
<dbReference type="STRING" id="653667.S9VNC7"/>
<dbReference type="PANTHER" id="PTHR19876:SF1">
    <property type="entry name" value="COATOMER SUBUNIT ALPHA"/>
    <property type="match status" value="1"/>
</dbReference>
<dbReference type="Pfam" id="PF00400">
    <property type="entry name" value="WD40"/>
    <property type="match status" value="6"/>
</dbReference>
<keyword evidence="5" id="KW-0677">Repeat</keyword>
<keyword evidence="8 10" id="KW-0333">Golgi apparatus</keyword>
<dbReference type="InterPro" id="IPR056176">
    <property type="entry name" value="TPR_COPA_B"/>
</dbReference>
<evidence type="ECO:0000313" key="16">
    <source>
        <dbReference type="Proteomes" id="UP000015464"/>
    </source>
</evidence>
<evidence type="ECO:0000256" key="9">
    <source>
        <dbReference type="ARBA" id="ARBA00023136"/>
    </source>
</evidence>
<dbReference type="PROSITE" id="PS00678">
    <property type="entry name" value="WD_REPEATS_1"/>
    <property type="match status" value="2"/>
</dbReference>
<feature type="repeat" description="WD" evidence="11">
    <location>
        <begin position="7"/>
        <end position="48"/>
    </location>
</feature>
<dbReference type="CDD" id="cd22948">
    <property type="entry name" value="Coatomer_WDAD_alpha"/>
    <property type="match status" value="1"/>
</dbReference>
<evidence type="ECO:0000256" key="1">
    <source>
        <dbReference type="ARBA" id="ARBA00004255"/>
    </source>
</evidence>
<reference evidence="15 16" key="1">
    <citation type="journal article" date="2011" name="Science">
        <title>Comparative functional genomics of the fission yeasts.</title>
        <authorList>
            <person name="Rhind N."/>
            <person name="Chen Z."/>
            <person name="Yassour M."/>
            <person name="Thompson D.A."/>
            <person name="Haas B.J."/>
            <person name="Habib N."/>
            <person name="Wapinski I."/>
            <person name="Roy S."/>
            <person name="Lin M.F."/>
            <person name="Heiman D.I."/>
            <person name="Young S.K."/>
            <person name="Furuya K."/>
            <person name="Guo Y."/>
            <person name="Pidoux A."/>
            <person name="Chen H.M."/>
            <person name="Robbertse B."/>
            <person name="Goldberg J.M."/>
            <person name="Aoki K."/>
            <person name="Bayne E.H."/>
            <person name="Berlin A.M."/>
            <person name="Desjardins C.A."/>
            <person name="Dobbs E."/>
            <person name="Dukaj L."/>
            <person name="Fan L."/>
            <person name="FitzGerald M.G."/>
            <person name="French C."/>
            <person name="Gujja S."/>
            <person name="Hansen K."/>
            <person name="Keifenheim D."/>
            <person name="Levin J.Z."/>
            <person name="Mosher R.A."/>
            <person name="Mueller C.A."/>
            <person name="Pfiffner J."/>
            <person name="Priest M."/>
            <person name="Russ C."/>
            <person name="Smialowska A."/>
            <person name="Swoboda P."/>
            <person name="Sykes S.M."/>
            <person name="Vaughn M."/>
            <person name="Vengrova S."/>
            <person name="Yoder R."/>
            <person name="Zeng Q."/>
            <person name="Allshire R."/>
            <person name="Baulcombe D."/>
            <person name="Birren B.W."/>
            <person name="Brown W."/>
            <person name="Ekwall K."/>
            <person name="Kellis M."/>
            <person name="Leatherwood J."/>
            <person name="Levin H."/>
            <person name="Margalit H."/>
            <person name="Martienssen R."/>
            <person name="Nieduszynski C.A."/>
            <person name="Spatafora J.W."/>
            <person name="Friedman N."/>
            <person name="Dalgaard J.Z."/>
            <person name="Baumann P."/>
            <person name="Niki H."/>
            <person name="Regev A."/>
            <person name="Nusbaum C."/>
        </authorList>
    </citation>
    <scope>NUCLEOTIDE SEQUENCE [LARGE SCALE GENOMIC DNA]</scope>
    <source>
        <strain evidence="16">OY26 / ATCC MYA-4695 / CBS 11777 / NBRC 106824 / NRRL Y48691</strain>
    </source>
</reference>
<dbReference type="InterPro" id="IPR047312">
    <property type="entry name" value="Coatomer_alpha_WD-assoc_reg"/>
</dbReference>
<evidence type="ECO:0000256" key="5">
    <source>
        <dbReference type="ARBA" id="ARBA00022737"/>
    </source>
</evidence>
<dbReference type="RefSeq" id="XP_013025477.1">
    <property type="nucleotide sequence ID" value="XM_013170023.1"/>
</dbReference>
<dbReference type="Gene3D" id="2.130.10.10">
    <property type="entry name" value="YVTN repeat-like/Quinoprotein amine dehydrogenase"/>
    <property type="match status" value="1"/>
</dbReference>
<dbReference type="GO" id="GO:0006888">
    <property type="term" value="P:endoplasmic reticulum to Golgi vesicle-mediated transport"/>
    <property type="evidence" value="ECO:0007669"/>
    <property type="project" value="EnsemblFungi"/>
</dbReference>
<dbReference type="InterPro" id="IPR019775">
    <property type="entry name" value="WD40_repeat_CS"/>
</dbReference>
<dbReference type="HOGENOM" id="CLU_007565_1_0_1"/>
<feature type="repeat" description="WD" evidence="11">
    <location>
        <begin position="49"/>
        <end position="90"/>
    </location>
</feature>
<feature type="repeat" description="WD" evidence="11">
    <location>
        <begin position="133"/>
        <end position="167"/>
    </location>
</feature>
<keyword evidence="2 10" id="KW-0813">Transport</keyword>
<evidence type="ECO:0000256" key="3">
    <source>
        <dbReference type="ARBA" id="ARBA00022490"/>
    </source>
</evidence>
<evidence type="ECO:0000256" key="4">
    <source>
        <dbReference type="ARBA" id="ARBA00022574"/>
    </source>
</evidence>
<evidence type="ECO:0000259" key="13">
    <source>
        <dbReference type="Pfam" id="PF06957"/>
    </source>
</evidence>
<dbReference type="OMA" id="EMTYQKQ"/>
<comment type="subunit">
    <text evidence="10">Oligomeric complex that consists of at least the alpha, beta, beta', gamma, delta, epsilon and zeta subunits.</text>
</comment>
<keyword evidence="7 10" id="KW-0653">Protein transport</keyword>
<dbReference type="CDD" id="cd00200">
    <property type="entry name" value="WD40"/>
    <property type="match status" value="1"/>
</dbReference>
<comment type="function">
    <text evidence="10">The coatomer is a cytosolic protein complex that binds to dilysine motifs and reversibly associates with Golgi non-clathrin-coated vesicles, which further mediate biosynthetic protein transport from the ER, via the Golgi up to the trans Golgi network.</text>
</comment>
<evidence type="ECO:0000256" key="7">
    <source>
        <dbReference type="ARBA" id="ARBA00022927"/>
    </source>
</evidence>
<evidence type="ECO:0000256" key="8">
    <source>
        <dbReference type="ARBA" id="ARBA00023034"/>
    </source>
</evidence>
<dbReference type="GO" id="GO:0006891">
    <property type="term" value="P:intra-Golgi vesicle-mediated transport"/>
    <property type="evidence" value="ECO:0007669"/>
    <property type="project" value="TreeGrafter"/>
</dbReference>
<evidence type="ECO:0000259" key="14">
    <source>
        <dbReference type="Pfam" id="PF23953"/>
    </source>
</evidence>
<dbReference type="InterPro" id="IPR001680">
    <property type="entry name" value="WD40_rpt"/>
</dbReference>
<feature type="domain" description="Coatomer alpha subunit C-terminal" evidence="13">
    <location>
        <begin position="841"/>
        <end position="1201"/>
    </location>
</feature>
<evidence type="ECO:0000256" key="6">
    <source>
        <dbReference type="ARBA" id="ARBA00022892"/>
    </source>
</evidence>
<accession>S9VNC7</accession>
<protein>
    <recommendedName>
        <fullName evidence="10">Coatomer subunit alpha</fullName>
    </recommendedName>
</protein>
<keyword evidence="16" id="KW-1185">Reference proteome</keyword>
<sequence length="1205" mass="135596">MEMLIKFESKSSRAKGVAFHPTLPWILTSLHNGRIQLWDYRMGTLIDRFDGHDGPVRGIAFHPTQPLFVSGGDDYKVNVWNYKAKKLLFSLCGHMDYVRVCAFHHEYPWILSCSDDQTIRIWNWQSRNCIAILTGHSHYVMCAAFHPTEDLIVSASLDQTVRVWDISGLRMKNAAPVSMSIEEQLAQAQNAITNDLFGSTDAVVKFVLEGHDRGANWCAFHPTLPLILSAGDDRLIKLWRMTASKAWEVDTCRGHFNNVSCCLFHPHQELILSASEDKTIRVWDLNRRTAVQTFRRDNDRFWFVTVHPKLNLFAAAHDSGVMVFKLERERPAHALNINTLLYVNKDKSIVSHDLVRSQSNVLASVKHHGSPWVHPRSLSYNPAEKVALVTSSIDNGTYELVNLSSRSSKSNEGIKGSGDTALFVARNRFAVFNRSKQLIDIKDLTNKVTKTIELPEKVNEIFYAGMGHILLSTSTQVHMFDLQQKKVIASVNANKVKYVIWSNDSSHAALIGKHFVYIVKKSMELITSIHETIRIKSAVWVENNVLLYSTLDHLKYLLMSGDCGIVKTLDSTIYLVRAKGDLVFALNRAAQPITIKIDPTDYLFKLALIKKDYEQVLHLIQNSDLVGQAIIAYLQKKGYPEIALQFVEDLSTRFELALQCNNLETALEIARTIDRPEVWSRLSSEALNSGNHKIAEVTYQKLRYFEKLSFLYLITGNTEKLSKMAMIAQKRNDALSLFQNSLYMNDIEARIDMLVEAKMYPLAYLTAKSNGLEDKAREVMIVSGVNEDQIRLPSIGPSFTLPSPLRPTHTENWPLKDTSDSSFEKLLRDRIEQMALENPEDETASVNEFQEAEQDLLDVDEDVSELSAESAEEDDGWEVEDLAAEEVIPNVENEVGVFDGTDETHLWLKNSPLAADHIAAGDFESAMKLLGRQVGAVNFAPLKSRFLEIYAASRAYLPAVDGLDPLTVYIRRNGEAAERNQALPFISRNMESIKNNELNEAYRLVKANKISEAKEACLNIIYLLITSVAGNQDEAEEMSNLVDECREYIVGLSCELERRKLPEGEVKRALELSYYFASTKLQPVHSIIAHRLAINASHKQKNYKSASFLGQKLLELAESGPAAEAASRAITLGDRNPHDAFEVEYDPHVEFSICAKTLTPVYPGEDYDLCPVCAAKYHKASANGVCLVCDLGAIGQRGTGRRFLV</sequence>
<dbReference type="Gene3D" id="1.25.40.470">
    <property type="match status" value="1"/>
</dbReference>
<dbReference type="GO" id="GO:0005198">
    <property type="term" value="F:structural molecule activity"/>
    <property type="evidence" value="ECO:0007669"/>
    <property type="project" value="InterPro"/>
</dbReference>
<dbReference type="InterPro" id="IPR050844">
    <property type="entry name" value="Coatomer_complex_subunit"/>
</dbReference>
<dbReference type="InterPro" id="IPR020472">
    <property type="entry name" value="WD40_PAC1"/>
</dbReference>
<feature type="domain" description="COPA/B second beta-propeller" evidence="12">
    <location>
        <begin position="348"/>
        <end position="587"/>
    </location>
</feature>
<dbReference type="FunFam" id="1.25.40.470:FF:000002">
    <property type="entry name" value="Coatomer subunit alpha"/>
    <property type="match status" value="1"/>
</dbReference>
<keyword evidence="4 11" id="KW-0853">WD repeat</keyword>
<evidence type="ECO:0000256" key="2">
    <source>
        <dbReference type="ARBA" id="ARBA00022448"/>
    </source>
</evidence>
<evidence type="ECO:0000259" key="12">
    <source>
        <dbReference type="Pfam" id="PF04053"/>
    </source>
</evidence>
<dbReference type="InterPro" id="IPR016391">
    <property type="entry name" value="Coatomer_asu"/>
</dbReference>
<dbReference type="eggNOG" id="KOG0292">
    <property type="taxonomic scope" value="Eukaryota"/>
</dbReference>